<evidence type="ECO:0000313" key="2">
    <source>
        <dbReference type="Proteomes" id="UP001642520"/>
    </source>
</evidence>
<reference evidence="1 2" key="1">
    <citation type="submission" date="2024-08" db="EMBL/GenBank/DDBJ databases">
        <authorList>
            <person name="Will J Nash"/>
            <person name="Angela Man"/>
            <person name="Seanna McTaggart"/>
            <person name="Kendall Baker"/>
            <person name="Tom Barker"/>
            <person name="Leah Catchpole"/>
            <person name="Alex Durrant"/>
            <person name="Karim Gharbi"/>
            <person name="Naomi Irish"/>
            <person name="Gemy Kaithakottil"/>
            <person name="Debby Ku"/>
            <person name="Aaliyah Providence"/>
            <person name="Felix Shaw"/>
            <person name="David Swarbreck"/>
            <person name="Chris Watkins"/>
            <person name="Ann M. McCartney"/>
            <person name="Giulio Formenti"/>
            <person name="Alice Mouton"/>
            <person name="Noel Vella"/>
            <person name="Bjorn M von Reumont"/>
            <person name="Adriana Vella"/>
            <person name="Wilfried Haerty"/>
        </authorList>
    </citation>
    <scope>NUCLEOTIDE SEQUENCE [LARGE SCALE GENOMIC DNA]</scope>
</reference>
<evidence type="ECO:0000313" key="1">
    <source>
        <dbReference type="EMBL" id="CAL7947687.1"/>
    </source>
</evidence>
<keyword evidence="2" id="KW-1185">Reference proteome</keyword>
<sequence>MKPLFELNIDDIDIWLPSAKEKLMLHDEQSQVKCMKRISNLFETSGAASREALLSKLITFDILSTVFELVQIPRDHLLPCILDFLNLVIVYPKFYKSHIARDAMDSILKVTVCLLKSRCKDTTLLEKLISTVNDILYRAVEYNVDFEAVCVPRQILILLKSLILENPLDQKMKFSGVALLSLVLENIDAEDEWDEGVFELCHKALNLMKEIVEYSDDDASISRAADALCAVCASATRLCAAEDDSQTMPGKISKFKATLPKAIRGATMSTLVPYVKETAESSETDRVKFHRNLVTCLNNLYKLSSSRGRDDLSNHLTANGCLKHFLHLTIRLPEILRRSTCMLLSRIITTLADKSMPISQSACQGTGFEDSMHRGLLDLPKDPEQWGHIIARHKGNCAIALMTLIYYHYHGTQETDMICLKSLIARIVNLPKSGQIPARVLKVLWFLFAVASVSHPSQCREQDYERAVKRLAAALQYSSLNDCYTHHIDLLHYCLKCVEFPKDLRKIAMDLWLVESAGDIKPLLALDCGEVVRHYLLMVVQTGYSKDMIDLAMKGVREMMRMDNAKEIAEIAWHMLPNLLSCYEPSRDEQMKAVLELTNVSIPDTLSWNIRNRCANSLIAIIIRQDADAKLKTLAVMQSYALLATSTTIKLFTIVEKYCTTSNLLEELLRHGFSAETPELSAVCLKLLAFIVACQEKSSIQRVKPVTIDVQSLADLLLNTRRSVHASINAMQLALELLTQNIDGSSVRLDGFAGDRMEGVMNLYETLHIVHEISDPTRRDAAYKCLQGVLKFCHVHAESLMYHICSSMSTYDIVSSVLNTRYVSCCFLEYVSTWLRYRRRYCTDEGPWNARSLCKTPFEEVLDQLRSYVDTVKDTRTDTAYHNLLYALSQCKE</sequence>
<accession>A0ABP1P4Z2</accession>
<dbReference type="Proteomes" id="UP001642520">
    <property type="component" value="Unassembled WGS sequence"/>
</dbReference>
<dbReference type="SUPFAM" id="SSF48371">
    <property type="entry name" value="ARM repeat"/>
    <property type="match status" value="1"/>
</dbReference>
<dbReference type="InterPro" id="IPR016024">
    <property type="entry name" value="ARM-type_fold"/>
</dbReference>
<comment type="caution">
    <text evidence="1">The sequence shown here is derived from an EMBL/GenBank/DDBJ whole genome shotgun (WGS) entry which is preliminary data.</text>
</comment>
<proteinExistence type="predicted"/>
<organism evidence="1 2">
    <name type="scientific">Xylocopa violacea</name>
    <name type="common">Violet carpenter bee</name>
    <name type="synonym">Apis violacea</name>
    <dbReference type="NCBI Taxonomy" id="135666"/>
    <lineage>
        <taxon>Eukaryota</taxon>
        <taxon>Metazoa</taxon>
        <taxon>Ecdysozoa</taxon>
        <taxon>Arthropoda</taxon>
        <taxon>Hexapoda</taxon>
        <taxon>Insecta</taxon>
        <taxon>Pterygota</taxon>
        <taxon>Neoptera</taxon>
        <taxon>Endopterygota</taxon>
        <taxon>Hymenoptera</taxon>
        <taxon>Apocrita</taxon>
        <taxon>Aculeata</taxon>
        <taxon>Apoidea</taxon>
        <taxon>Anthophila</taxon>
        <taxon>Apidae</taxon>
        <taxon>Xylocopa</taxon>
        <taxon>Xylocopa</taxon>
    </lineage>
</organism>
<name>A0ABP1P4Z2_XYLVO</name>
<protein>
    <submittedName>
        <fullName evidence="1">Uncharacterized protein</fullName>
    </submittedName>
</protein>
<gene>
    <name evidence="1" type="ORF">XYLVIOL_LOCUS8457</name>
</gene>
<dbReference type="EMBL" id="CAXAJV020001296">
    <property type="protein sequence ID" value="CAL7947687.1"/>
    <property type="molecule type" value="Genomic_DNA"/>
</dbReference>